<dbReference type="RefSeq" id="WP_102242891.1">
    <property type="nucleotide sequence ID" value="NZ_CP025704.1"/>
</dbReference>
<protein>
    <submittedName>
        <fullName evidence="1">Uncharacterized protein</fullName>
    </submittedName>
</protein>
<dbReference type="AlphaFoldDB" id="A0A2K9NPY6"/>
<evidence type="ECO:0000313" key="1">
    <source>
        <dbReference type="EMBL" id="AUN97596.1"/>
    </source>
</evidence>
<evidence type="ECO:0000313" key="2">
    <source>
        <dbReference type="Proteomes" id="UP000235584"/>
    </source>
</evidence>
<dbReference type="EMBL" id="CP025704">
    <property type="protein sequence ID" value="AUN97596.1"/>
    <property type="molecule type" value="Genomic_DNA"/>
</dbReference>
<proteinExistence type="predicted"/>
<gene>
    <name evidence="1" type="ORF">C0V70_05605</name>
</gene>
<accession>A0A2K9NPY6</accession>
<keyword evidence="2" id="KW-1185">Reference proteome</keyword>
<reference evidence="1 2" key="1">
    <citation type="submission" date="2018-01" db="EMBL/GenBank/DDBJ databases">
        <title>Complete genome sequence of Bacteriovorax stolpii DSM12778.</title>
        <authorList>
            <person name="Tang B."/>
            <person name="Chang J."/>
        </authorList>
    </citation>
    <scope>NUCLEOTIDE SEQUENCE [LARGE SCALE GENOMIC DNA]</scope>
    <source>
        <strain evidence="1 2">DSM 12778</strain>
    </source>
</reference>
<dbReference type="OrthoDB" id="5297562at2"/>
<organism evidence="1 2">
    <name type="scientific">Bacteriovorax stolpii</name>
    <name type="common">Bdellovibrio stolpii</name>
    <dbReference type="NCBI Taxonomy" id="960"/>
    <lineage>
        <taxon>Bacteria</taxon>
        <taxon>Pseudomonadati</taxon>
        <taxon>Bdellovibrionota</taxon>
        <taxon>Bacteriovoracia</taxon>
        <taxon>Bacteriovoracales</taxon>
        <taxon>Bacteriovoracaceae</taxon>
        <taxon>Bacteriovorax</taxon>
    </lineage>
</organism>
<name>A0A2K9NPY6_BACTC</name>
<dbReference type="Proteomes" id="UP000235584">
    <property type="component" value="Chromosome"/>
</dbReference>
<dbReference type="KEGG" id="bsto:C0V70_05605"/>
<sequence length="185" mass="21201">MGTINNQDHTMQTTKKRIPLVSLLLREKKFLINNDFQIQFMISLLLISICSMSVIYLANDYFFHSYMQRGEALNLPPDHPFFLMIHEQKQFMTNVFIVVALSISGIAGLWGLFYSHKIAGPLYRLQRYFTQAAMESAPLKQKIYFRDDDFFQEVPESINKYIDSIGAGGAEKTIAGTTEDNNKVA</sequence>